<keyword evidence="1" id="KW-0472">Membrane</keyword>
<dbReference type="EMBL" id="CACVAU010000050">
    <property type="protein sequence ID" value="CAA6816377.1"/>
    <property type="molecule type" value="Genomic_DNA"/>
</dbReference>
<sequence>MNFIHKINSNYLFILMGLLLPLNLLHLNSKFGVDFMYTFATITVIIGSILMLVSGIMLQFVLNKKFRQ</sequence>
<feature type="transmembrane region" description="Helical" evidence="1">
    <location>
        <begin position="12"/>
        <end position="29"/>
    </location>
</feature>
<dbReference type="AlphaFoldDB" id="A0A6S6TDT5"/>
<gene>
    <name evidence="2" type="ORF">HELGO_WM4655</name>
</gene>
<organism evidence="2">
    <name type="scientific">uncultured Sulfurovum sp</name>
    <dbReference type="NCBI Taxonomy" id="269237"/>
    <lineage>
        <taxon>Bacteria</taxon>
        <taxon>Pseudomonadati</taxon>
        <taxon>Campylobacterota</taxon>
        <taxon>Epsilonproteobacteria</taxon>
        <taxon>Campylobacterales</taxon>
        <taxon>Sulfurovaceae</taxon>
        <taxon>Sulfurovum</taxon>
        <taxon>environmental samples</taxon>
    </lineage>
</organism>
<protein>
    <submittedName>
        <fullName evidence="2">Uncharacterized protein</fullName>
    </submittedName>
</protein>
<reference evidence="2" key="1">
    <citation type="submission" date="2020-01" db="EMBL/GenBank/DDBJ databases">
        <authorList>
            <person name="Meier V. D."/>
            <person name="Meier V D."/>
        </authorList>
    </citation>
    <scope>NUCLEOTIDE SEQUENCE</scope>
    <source>
        <strain evidence="2">HLG_WM_MAG_05</strain>
    </source>
</reference>
<proteinExistence type="predicted"/>
<accession>A0A6S6TDT5</accession>
<keyword evidence="1" id="KW-0812">Transmembrane</keyword>
<name>A0A6S6TDT5_9BACT</name>
<evidence type="ECO:0000313" key="2">
    <source>
        <dbReference type="EMBL" id="CAA6816377.1"/>
    </source>
</evidence>
<evidence type="ECO:0000256" key="1">
    <source>
        <dbReference type="SAM" id="Phobius"/>
    </source>
</evidence>
<feature type="transmembrane region" description="Helical" evidence="1">
    <location>
        <begin position="35"/>
        <end position="62"/>
    </location>
</feature>
<keyword evidence="1" id="KW-1133">Transmembrane helix</keyword>